<dbReference type="InterPro" id="IPR027417">
    <property type="entry name" value="P-loop_NTPase"/>
</dbReference>
<dbReference type="InterPro" id="IPR015424">
    <property type="entry name" value="PyrdxlP-dep_Trfase"/>
</dbReference>
<dbReference type="PANTHER" id="PTHR42684:SF3">
    <property type="entry name" value="ADENOSYLMETHIONINE-8-AMINO-7-OXONONANOATE AMINOTRANSFERASE"/>
    <property type="match status" value="1"/>
</dbReference>
<organism evidence="5 6">
    <name type="scientific">Coccomyxa viridis</name>
    <dbReference type="NCBI Taxonomy" id="1274662"/>
    <lineage>
        <taxon>Eukaryota</taxon>
        <taxon>Viridiplantae</taxon>
        <taxon>Chlorophyta</taxon>
        <taxon>core chlorophytes</taxon>
        <taxon>Trebouxiophyceae</taxon>
        <taxon>Trebouxiophyceae incertae sedis</taxon>
        <taxon>Coccomyxaceae</taxon>
        <taxon>Coccomyxa</taxon>
    </lineage>
</organism>
<dbReference type="CDD" id="cd03109">
    <property type="entry name" value="DTBS"/>
    <property type="match status" value="1"/>
</dbReference>
<keyword evidence="3" id="KW-0808">Transferase</keyword>
<dbReference type="InterPro" id="IPR005814">
    <property type="entry name" value="Aminotrans_3"/>
</dbReference>
<evidence type="ECO:0000313" key="6">
    <source>
        <dbReference type="Proteomes" id="UP001497392"/>
    </source>
</evidence>
<sequence length="783" mass="84288">MVWGANTGVGKTLISAALAREASSKEGPFLYLKPVQTGFPEDNDALTVSSACGVALQIGSHASEVAGCPSADASASNSPSGNGQTTVVLQHAWSLPASPHLAVAAEGRGVSDSQIRAAARQALGTFASKHASDGFALVETAGGPASPGPSGTLQCDLWRPLRLPGILVGDGRLGGISTTIAAYDCLRMRGYDVPAIVLTDNGLQNWKYLEDHMSSETFVLSLPECPPAPESRHPDSDSTVFDASLSDWLSSVQPDIQKLREHLQQWHHMRVERLHSLGAKANKTIWWPTTQHGLVEEQHIQVIDSRSGEHFNALSSDQQGDPCLEQRYDGCASWWTQGVNASLQPQLQQSITHAVARYGHVMHPENANEPAVACAEALLGSVGKGWAERVFYSADGSSAVEIALKMAFRTYMTRNPGCNPAQLEVVGIAEGYHGDTLGCMDAVAPSVYNGPRQTPWYKGRGMFLSAPTVAMTDGTWHVFPPEAEQPPSEPFTELFLSEKLPSLQHAFEPGRCKGTLAALYETMIVHQLQRHELEHRDSTLAACIIEPILQGANGMRMIDPLYQRVLVEACRAKGMLVISDEIFAGLWRLGSASAWERLHIMPDIACYAKLLTGGTVPLAATLATGEVFEAFKTSSKVDALLHGHSYSGYPIGCAAAVEALRILGSPQNPSLCTPDRCTKRPTCSQPCGRLLELWDNDQVTQLSQHPRIDCVIALGTVLAAEVKPEEGQGAGYTSTGSKAIVMKLRKMGVYARPLGNVVYLMVTPTTSREQCAILLQKLFTTLA</sequence>
<dbReference type="Gene3D" id="3.90.1150.10">
    <property type="entry name" value="Aspartate Aminotransferase, domain 1"/>
    <property type="match status" value="1"/>
</dbReference>
<evidence type="ECO:0000256" key="1">
    <source>
        <dbReference type="ARBA" id="ARBA00004173"/>
    </source>
</evidence>
<comment type="caution">
    <text evidence="5">The sequence shown here is derived from an EMBL/GenBank/DDBJ whole genome shotgun (WGS) entry which is preliminary data.</text>
</comment>
<dbReference type="Proteomes" id="UP001497392">
    <property type="component" value="Unassembled WGS sequence"/>
</dbReference>
<dbReference type="SUPFAM" id="SSF52540">
    <property type="entry name" value="P-loop containing nucleoside triphosphate hydrolases"/>
    <property type="match status" value="1"/>
</dbReference>
<dbReference type="EMBL" id="CAXHTA020000009">
    <property type="protein sequence ID" value="CAL5223776.1"/>
    <property type="molecule type" value="Genomic_DNA"/>
</dbReference>
<dbReference type="InterPro" id="IPR015421">
    <property type="entry name" value="PyrdxlP-dep_Trfase_major"/>
</dbReference>
<dbReference type="Pfam" id="PF00202">
    <property type="entry name" value="Aminotran_3"/>
    <property type="match status" value="2"/>
</dbReference>
<dbReference type="Gene3D" id="3.40.640.10">
    <property type="entry name" value="Type I PLP-dependent aspartate aminotransferase-like (Major domain)"/>
    <property type="match status" value="1"/>
</dbReference>
<proteinExistence type="predicted"/>
<evidence type="ECO:0000256" key="2">
    <source>
        <dbReference type="ARBA" id="ARBA00022576"/>
    </source>
</evidence>
<name>A0ABP1FXN8_9CHLO</name>
<dbReference type="PROSITE" id="PS00600">
    <property type="entry name" value="AA_TRANSFER_CLASS_3"/>
    <property type="match status" value="1"/>
</dbReference>
<dbReference type="PANTHER" id="PTHR42684">
    <property type="entry name" value="ADENOSYLMETHIONINE-8-AMINO-7-OXONONANOATE AMINOTRANSFERASE"/>
    <property type="match status" value="1"/>
</dbReference>
<protein>
    <submittedName>
        <fullName evidence="5">G6341 protein</fullName>
    </submittedName>
</protein>
<evidence type="ECO:0000256" key="3">
    <source>
        <dbReference type="ARBA" id="ARBA00022679"/>
    </source>
</evidence>
<dbReference type="Pfam" id="PF13500">
    <property type="entry name" value="AAA_26"/>
    <property type="match status" value="2"/>
</dbReference>
<evidence type="ECO:0000256" key="4">
    <source>
        <dbReference type="ARBA" id="ARBA00022898"/>
    </source>
</evidence>
<dbReference type="SUPFAM" id="SSF53383">
    <property type="entry name" value="PLP-dependent transferases"/>
    <property type="match status" value="1"/>
</dbReference>
<dbReference type="Gene3D" id="3.40.50.300">
    <property type="entry name" value="P-loop containing nucleotide triphosphate hydrolases"/>
    <property type="match status" value="1"/>
</dbReference>
<gene>
    <name evidence="5" type="primary">g6341</name>
    <name evidence="5" type="ORF">VP750_LOCUS5435</name>
</gene>
<reference evidence="5 6" key="1">
    <citation type="submission" date="2024-06" db="EMBL/GenBank/DDBJ databases">
        <authorList>
            <person name="Kraege A."/>
            <person name="Thomma B."/>
        </authorList>
    </citation>
    <scope>NUCLEOTIDE SEQUENCE [LARGE SCALE GENOMIC DNA]</scope>
</reference>
<dbReference type="InterPro" id="IPR015422">
    <property type="entry name" value="PyrdxlP-dep_Trfase_small"/>
</dbReference>
<accession>A0ABP1FXN8</accession>
<evidence type="ECO:0000313" key="5">
    <source>
        <dbReference type="EMBL" id="CAL5223776.1"/>
    </source>
</evidence>
<keyword evidence="6" id="KW-1185">Reference proteome</keyword>
<keyword evidence="2" id="KW-0032">Aminotransferase</keyword>
<dbReference type="InterPro" id="IPR049704">
    <property type="entry name" value="Aminotrans_3_PPA_site"/>
</dbReference>
<keyword evidence="4" id="KW-0663">Pyridoxal phosphate</keyword>
<comment type="subcellular location">
    <subcellularLocation>
        <location evidence="1">Mitochondrion</location>
    </subcellularLocation>
</comment>